<comment type="subcellular location">
    <subcellularLocation>
        <location evidence="1">Membrane</location>
        <topology evidence="1">Single-pass membrane protein</topology>
    </subcellularLocation>
</comment>
<protein>
    <submittedName>
        <fullName evidence="3">SPFH/Band 7/PHB domain protein</fullName>
    </submittedName>
</protein>
<dbReference type="AlphaFoldDB" id="A0A5M9QYV9"/>
<dbReference type="InterPro" id="IPR001107">
    <property type="entry name" value="Band_7"/>
</dbReference>
<evidence type="ECO:0000313" key="3">
    <source>
        <dbReference type="EMBL" id="KAA8713002.1"/>
    </source>
</evidence>
<dbReference type="EMBL" id="VXKB01000008">
    <property type="protein sequence ID" value="KAA8713002.1"/>
    <property type="molecule type" value="Genomic_DNA"/>
</dbReference>
<dbReference type="GO" id="GO:0016020">
    <property type="term" value="C:membrane"/>
    <property type="evidence" value="ECO:0007669"/>
    <property type="project" value="UniProtKB-SubCell"/>
</dbReference>
<dbReference type="PANTHER" id="PTHR42911:SF1">
    <property type="entry name" value="MODULATOR OF FTSH PROTEASE HFLC"/>
    <property type="match status" value="1"/>
</dbReference>
<proteinExistence type="predicted"/>
<feature type="domain" description="Band 7" evidence="2">
    <location>
        <begin position="32"/>
        <end position="219"/>
    </location>
</feature>
<evidence type="ECO:0000256" key="1">
    <source>
        <dbReference type="ARBA" id="ARBA00004167"/>
    </source>
</evidence>
<reference evidence="3 4" key="1">
    <citation type="submission" date="2019-09" db="EMBL/GenBank/DDBJ databases">
        <title>Draft genome sequence of various Type strains from the CCUG.</title>
        <authorList>
            <person name="Pineiro-Iglesias B."/>
            <person name="Tunovic T."/>
            <person name="Unosson C."/>
            <person name="Inganas E."/>
            <person name="Ohlen M."/>
            <person name="Cardew S."/>
            <person name="Jensie-Markopoulos S."/>
            <person name="Salva-Serra F."/>
            <person name="Jaen-Luchoro D."/>
            <person name="Karlsson R."/>
            <person name="Svensson-Stadler L."/>
            <person name="Chun J."/>
            <person name="Moore E."/>
        </authorList>
    </citation>
    <scope>NUCLEOTIDE SEQUENCE [LARGE SCALE GENOMIC DNA]</scope>
    <source>
        <strain evidence="3 4">CCUG 53682T</strain>
    </source>
</reference>
<accession>A0A5M9QYV9</accession>
<dbReference type="SUPFAM" id="SSF117892">
    <property type="entry name" value="Band 7/SPFH domain"/>
    <property type="match status" value="1"/>
</dbReference>
<evidence type="ECO:0000313" key="4">
    <source>
        <dbReference type="Proteomes" id="UP000322181"/>
    </source>
</evidence>
<name>A0A5M9QYV9_9GAMM</name>
<dbReference type="InterPro" id="IPR036013">
    <property type="entry name" value="Band_7/SPFH_dom_sf"/>
</dbReference>
<sequence length="291" mass="32299">MECPLMNIRKGLMVAMLAVVSVVGLSGCERAKVPAGNVGIKVDLYGGDKGVQNEKLGTGKYWLTWNEEVYLFPLFKQMHQYEQPFVFQTSDSMSITASVGIEYRVVEDKVIEVFKTYRKGVQEITDNNIRQLIADSLINHGSRMNIDKLADGGKTALLESVTEDLRKQLAPVGIDIQKVSWLGKMEYPPEVVDAINKKNRAVQETQMRQNEIEKSKAEADKAIEEARGIAESTRLKAHADAEAITLRGDALRKNPEVIQLEAVNKWNGMMPKFIGGAAPMPFIDVGSETAQ</sequence>
<evidence type="ECO:0000259" key="2">
    <source>
        <dbReference type="Pfam" id="PF01145"/>
    </source>
</evidence>
<dbReference type="Gene3D" id="3.30.479.30">
    <property type="entry name" value="Band 7 domain"/>
    <property type="match status" value="1"/>
</dbReference>
<dbReference type="OrthoDB" id="9812991at2"/>
<dbReference type="Proteomes" id="UP000322181">
    <property type="component" value="Unassembled WGS sequence"/>
</dbReference>
<organism evidence="3 4">
    <name type="scientific">Morganella psychrotolerans</name>
    <dbReference type="NCBI Taxonomy" id="368603"/>
    <lineage>
        <taxon>Bacteria</taxon>
        <taxon>Pseudomonadati</taxon>
        <taxon>Pseudomonadota</taxon>
        <taxon>Gammaproteobacteria</taxon>
        <taxon>Enterobacterales</taxon>
        <taxon>Morganellaceae</taxon>
        <taxon>Morganella</taxon>
    </lineage>
</organism>
<dbReference type="PANTHER" id="PTHR42911">
    <property type="entry name" value="MODULATOR OF FTSH PROTEASE HFLC"/>
    <property type="match status" value="1"/>
</dbReference>
<comment type="caution">
    <text evidence="3">The sequence shown here is derived from an EMBL/GenBank/DDBJ whole genome shotgun (WGS) entry which is preliminary data.</text>
</comment>
<dbReference type="Pfam" id="PF01145">
    <property type="entry name" value="Band_7"/>
    <property type="match status" value="1"/>
</dbReference>
<gene>
    <name evidence="3" type="ORF">F4V73_17960</name>
</gene>